<keyword evidence="7" id="KW-0479">Metal-binding</keyword>
<evidence type="ECO:0000256" key="10">
    <source>
        <dbReference type="ARBA" id="ARBA00023239"/>
    </source>
</evidence>
<keyword evidence="8" id="KW-0408">Iron</keyword>
<comment type="caution">
    <text evidence="14">The sequence shown here is derived from an EMBL/GenBank/DDBJ whole genome shotgun (WGS) entry which is preliminary data.</text>
</comment>
<dbReference type="PANTHER" id="PTHR30182:SF1">
    <property type="entry name" value="L-SERINE DEHYDRATASE 1"/>
    <property type="match status" value="1"/>
</dbReference>
<dbReference type="RefSeq" id="WP_285312364.1">
    <property type="nucleotide sequence ID" value="NZ_JASOIH010000555.1"/>
</dbReference>
<dbReference type="GO" id="GO:0006094">
    <property type="term" value="P:gluconeogenesis"/>
    <property type="evidence" value="ECO:0007669"/>
    <property type="project" value="UniProtKB-KW"/>
</dbReference>
<protein>
    <recommendedName>
        <fullName evidence="4">L-serine ammonia-lyase</fullName>
        <ecNumber evidence="4">4.3.1.17</ecNumber>
    </recommendedName>
    <alternativeName>
        <fullName evidence="11">L-serine deaminase</fullName>
    </alternativeName>
</protein>
<evidence type="ECO:0000256" key="7">
    <source>
        <dbReference type="ARBA" id="ARBA00022723"/>
    </source>
</evidence>
<evidence type="ECO:0000256" key="11">
    <source>
        <dbReference type="ARBA" id="ARBA00041766"/>
    </source>
</evidence>
<evidence type="ECO:0000256" key="4">
    <source>
        <dbReference type="ARBA" id="ARBA00012093"/>
    </source>
</evidence>
<feature type="domain" description="Serine dehydratase-like alpha subunit" evidence="13">
    <location>
        <begin position="2"/>
        <end position="82"/>
    </location>
</feature>
<proteinExistence type="inferred from homology"/>
<feature type="non-terminal residue" evidence="14">
    <location>
        <position position="82"/>
    </location>
</feature>
<dbReference type="GO" id="GO:0003941">
    <property type="term" value="F:L-serine ammonia-lyase activity"/>
    <property type="evidence" value="ECO:0007669"/>
    <property type="project" value="UniProtKB-EC"/>
</dbReference>
<evidence type="ECO:0000256" key="12">
    <source>
        <dbReference type="ARBA" id="ARBA00049406"/>
    </source>
</evidence>
<evidence type="ECO:0000313" key="15">
    <source>
        <dbReference type="Proteomes" id="UP001230629"/>
    </source>
</evidence>
<keyword evidence="6" id="KW-0004">4Fe-4S</keyword>
<comment type="similarity">
    <text evidence="3">Belongs to the iron-sulfur dependent L-serine dehydratase family.</text>
</comment>
<evidence type="ECO:0000313" key="14">
    <source>
        <dbReference type="EMBL" id="MDK6900806.1"/>
    </source>
</evidence>
<dbReference type="EMBL" id="JASOIH010000555">
    <property type="protein sequence ID" value="MDK6900806.1"/>
    <property type="molecule type" value="Genomic_DNA"/>
</dbReference>
<dbReference type="AlphaFoldDB" id="A0AAW6Y0J3"/>
<comment type="pathway">
    <text evidence="2">Carbohydrate biosynthesis; gluconeogenesis.</text>
</comment>
<evidence type="ECO:0000256" key="5">
    <source>
        <dbReference type="ARBA" id="ARBA00022432"/>
    </source>
</evidence>
<evidence type="ECO:0000256" key="3">
    <source>
        <dbReference type="ARBA" id="ARBA00008636"/>
    </source>
</evidence>
<feature type="non-terminal residue" evidence="14">
    <location>
        <position position="1"/>
    </location>
</feature>
<dbReference type="Proteomes" id="UP001230629">
    <property type="component" value="Unassembled WGS sequence"/>
</dbReference>
<name>A0AAW6Y0J3_STRAG</name>
<comment type="catalytic activity">
    <reaction evidence="12">
        <text>L-serine = pyruvate + NH4(+)</text>
        <dbReference type="Rhea" id="RHEA:19169"/>
        <dbReference type="ChEBI" id="CHEBI:15361"/>
        <dbReference type="ChEBI" id="CHEBI:28938"/>
        <dbReference type="ChEBI" id="CHEBI:33384"/>
        <dbReference type="EC" id="4.3.1.17"/>
    </reaction>
</comment>
<keyword evidence="5" id="KW-0312">Gluconeogenesis</keyword>
<dbReference type="EC" id="4.3.1.17" evidence="4"/>
<gene>
    <name evidence="14" type="ORF">QP229_12685</name>
</gene>
<reference evidence="14" key="1">
    <citation type="submission" date="2023-05" db="EMBL/GenBank/DDBJ databases">
        <title>Cataloging the Phylogenetic Diversity of Human Bladder Bacteria.</title>
        <authorList>
            <person name="Du J."/>
        </authorList>
    </citation>
    <scope>NUCLEOTIDE SEQUENCE</scope>
    <source>
        <strain evidence="14">UMB8703</strain>
    </source>
</reference>
<sequence length="82" mass="8998">EIASVMDECAKHSLTRKGVLPGGLKTQRRAPKWYERLKRIDPNHDVGHWLEWVNLIALAVNEENASGGRIVTAPTNGAAGII</sequence>
<accession>A0AAW6Y0J3</accession>
<evidence type="ECO:0000256" key="8">
    <source>
        <dbReference type="ARBA" id="ARBA00023004"/>
    </source>
</evidence>
<keyword evidence="10 14" id="KW-0456">Lyase</keyword>
<dbReference type="Pfam" id="PF03313">
    <property type="entry name" value="SDH_alpha"/>
    <property type="match status" value="1"/>
</dbReference>
<comment type="cofactor">
    <cofactor evidence="1">
        <name>[4Fe-4S] cluster</name>
        <dbReference type="ChEBI" id="CHEBI:49883"/>
    </cofactor>
</comment>
<dbReference type="InterPro" id="IPR051318">
    <property type="entry name" value="Fe-S_L-Ser"/>
</dbReference>
<dbReference type="GO" id="GO:0051539">
    <property type="term" value="F:4 iron, 4 sulfur cluster binding"/>
    <property type="evidence" value="ECO:0007669"/>
    <property type="project" value="UniProtKB-KW"/>
</dbReference>
<evidence type="ECO:0000259" key="13">
    <source>
        <dbReference type="Pfam" id="PF03313"/>
    </source>
</evidence>
<evidence type="ECO:0000256" key="9">
    <source>
        <dbReference type="ARBA" id="ARBA00023014"/>
    </source>
</evidence>
<evidence type="ECO:0000256" key="1">
    <source>
        <dbReference type="ARBA" id="ARBA00001966"/>
    </source>
</evidence>
<dbReference type="GO" id="GO:0046872">
    <property type="term" value="F:metal ion binding"/>
    <property type="evidence" value="ECO:0007669"/>
    <property type="project" value="UniProtKB-KW"/>
</dbReference>
<dbReference type="PANTHER" id="PTHR30182">
    <property type="entry name" value="L-SERINE DEHYDRATASE"/>
    <property type="match status" value="1"/>
</dbReference>
<dbReference type="InterPro" id="IPR005130">
    <property type="entry name" value="Ser_deHydtase-like_asu"/>
</dbReference>
<organism evidence="14 15">
    <name type="scientific">Streptococcus agalactiae</name>
    <dbReference type="NCBI Taxonomy" id="1311"/>
    <lineage>
        <taxon>Bacteria</taxon>
        <taxon>Bacillati</taxon>
        <taxon>Bacillota</taxon>
        <taxon>Bacilli</taxon>
        <taxon>Lactobacillales</taxon>
        <taxon>Streptococcaceae</taxon>
        <taxon>Streptococcus</taxon>
    </lineage>
</organism>
<keyword evidence="9" id="KW-0411">Iron-sulfur</keyword>
<evidence type="ECO:0000256" key="6">
    <source>
        <dbReference type="ARBA" id="ARBA00022485"/>
    </source>
</evidence>
<evidence type="ECO:0000256" key="2">
    <source>
        <dbReference type="ARBA" id="ARBA00004742"/>
    </source>
</evidence>